<evidence type="ECO:0000313" key="2">
    <source>
        <dbReference type="EMBL" id="CAH2210856.1"/>
    </source>
</evidence>
<protein>
    <submittedName>
        <fullName evidence="2">Jg23540 protein</fullName>
    </submittedName>
</protein>
<dbReference type="EMBL" id="CAKXAJ010008458">
    <property type="protein sequence ID" value="CAH2210856.1"/>
    <property type="molecule type" value="Genomic_DNA"/>
</dbReference>
<evidence type="ECO:0000256" key="1">
    <source>
        <dbReference type="SAM" id="MobiDB-lite"/>
    </source>
</evidence>
<evidence type="ECO:0000313" key="3">
    <source>
        <dbReference type="Proteomes" id="UP000838756"/>
    </source>
</evidence>
<dbReference type="Proteomes" id="UP000838756">
    <property type="component" value="Unassembled WGS sequence"/>
</dbReference>
<proteinExistence type="predicted"/>
<keyword evidence="3" id="KW-1185">Reference proteome</keyword>
<dbReference type="AlphaFoldDB" id="A0A8S4QHR4"/>
<gene>
    <name evidence="2" type="primary">jg23540</name>
    <name evidence="2" type="ORF">PAEG_LOCUS2714</name>
</gene>
<reference evidence="2" key="1">
    <citation type="submission" date="2022-03" db="EMBL/GenBank/DDBJ databases">
        <authorList>
            <person name="Lindestad O."/>
        </authorList>
    </citation>
    <scope>NUCLEOTIDE SEQUENCE</scope>
</reference>
<sequence>MESRVAPLNDSFFLQRCGEAAGASEFDVSPHVTFLPRCFGCKLNSLGGIVFGRSERIFFFIGDNQLALHYDHLQWGVREPNESIALVKQATSPTDLDPETQRAREDIRR</sequence>
<feature type="region of interest" description="Disordered" evidence="1">
    <location>
        <begin position="90"/>
        <end position="109"/>
    </location>
</feature>
<organism evidence="2 3">
    <name type="scientific">Pararge aegeria aegeria</name>
    <dbReference type="NCBI Taxonomy" id="348720"/>
    <lineage>
        <taxon>Eukaryota</taxon>
        <taxon>Metazoa</taxon>
        <taxon>Ecdysozoa</taxon>
        <taxon>Arthropoda</taxon>
        <taxon>Hexapoda</taxon>
        <taxon>Insecta</taxon>
        <taxon>Pterygota</taxon>
        <taxon>Neoptera</taxon>
        <taxon>Endopterygota</taxon>
        <taxon>Lepidoptera</taxon>
        <taxon>Glossata</taxon>
        <taxon>Ditrysia</taxon>
        <taxon>Papilionoidea</taxon>
        <taxon>Nymphalidae</taxon>
        <taxon>Satyrinae</taxon>
        <taxon>Satyrini</taxon>
        <taxon>Parargina</taxon>
        <taxon>Pararge</taxon>
    </lineage>
</organism>
<comment type="caution">
    <text evidence="2">The sequence shown here is derived from an EMBL/GenBank/DDBJ whole genome shotgun (WGS) entry which is preliminary data.</text>
</comment>
<name>A0A8S4QHR4_9NEOP</name>
<feature type="compositionally biased region" description="Basic and acidic residues" evidence="1">
    <location>
        <begin position="99"/>
        <end position="109"/>
    </location>
</feature>
<accession>A0A8S4QHR4</accession>